<feature type="domain" description="Peptidoglycan binding-like" evidence="4">
    <location>
        <begin position="486"/>
        <end position="532"/>
    </location>
</feature>
<dbReference type="InterPro" id="IPR036366">
    <property type="entry name" value="PGBDSf"/>
</dbReference>
<evidence type="ECO:0000313" key="5">
    <source>
        <dbReference type="EMBL" id="MCV2867615.1"/>
    </source>
</evidence>
<feature type="coiled-coil region" evidence="1">
    <location>
        <begin position="336"/>
        <end position="370"/>
    </location>
</feature>
<dbReference type="SUPFAM" id="SSF47090">
    <property type="entry name" value="PGBD-like"/>
    <property type="match status" value="2"/>
</dbReference>
<dbReference type="RefSeq" id="WP_263733257.1">
    <property type="nucleotide sequence ID" value="NZ_JAOWKY010000001.1"/>
</dbReference>
<keyword evidence="6" id="KW-1185">Reference proteome</keyword>
<keyword evidence="1" id="KW-0175">Coiled coil</keyword>
<feature type="chain" id="PRO_5047451176" evidence="2">
    <location>
        <begin position="21"/>
        <end position="542"/>
    </location>
</feature>
<evidence type="ECO:0000259" key="3">
    <source>
        <dbReference type="Pfam" id="PF00656"/>
    </source>
</evidence>
<comment type="caution">
    <text evidence="5">The sequence shown here is derived from an EMBL/GenBank/DDBJ whole genome shotgun (WGS) entry which is preliminary data.</text>
</comment>
<dbReference type="InterPro" id="IPR029030">
    <property type="entry name" value="Caspase-like_dom_sf"/>
</dbReference>
<dbReference type="Pfam" id="PF00656">
    <property type="entry name" value="Peptidase_C14"/>
    <property type="match status" value="1"/>
</dbReference>
<dbReference type="Gene3D" id="3.40.50.1460">
    <property type="match status" value="1"/>
</dbReference>
<dbReference type="InterPro" id="IPR011600">
    <property type="entry name" value="Pept_C14_caspase"/>
</dbReference>
<dbReference type="InterPro" id="IPR036365">
    <property type="entry name" value="PGBD-like_sf"/>
</dbReference>
<dbReference type="Gene3D" id="1.10.101.10">
    <property type="entry name" value="PGBD-like superfamily/PGBD"/>
    <property type="match status" value="2"/>
</dbReference>
<dbReference type="SUPFAM" id="SSF52129">
    <property type="entry name" value="Caspase-like"/>
    <property type="match status" value="1"/>
</dbReference>
<dbReference type="InterPro" id="IPR002477">
    <property type="entry name" value="Peptidoglycan-bd-like"/>
</dbReference>
<dbReference type="Pfam" id="PF01471">
    <property type="entry name" value="PG_binding_1"/>
    <property type="match status" value="2"/>
</dbReference>
<dbReference type="Proteomes" id="UP001652542">
    <property type="component" value="Unassembled WGS sequence"/>
</dbReference>
<reference evidence="5 6" key="1">
    <citation type="submission" date="2022-10" db="EMBL/GenBank/DDBJ databases">
        <title>Defluviimonas sp. nov., isolated from ocean surface water.</title>
        <authorList>
            <person name="He W."/>
            <person name="Wang L."/>
            <person name="Zhang D.-F."/>
        </authorList>
    </citation>
    <scope>NUCLEOTIDE SEQUENCE [LARGE SCALE GENOMIC DNA]</scope>
    <source>
        <strain evidence="5 6">WL0002</strain>
    </source>
</reference>
<proteinExistence type="predicted"/>
<dbReference type="EMBL" id="JAOWKY010000001">
    <property type="protein sequence ID" value="MCV2867615.1"/>
    <property type="molecule type" value="Genomic_DNA"/>
</dbReference>
<accession>A0ABT2Z904</accession>
<organism evidence="5 6">
    <name type="scientific">Albidovulum marisflavi</name>
    <dbReference type="NCBI Taxonomy" id="2984159"/>
    <lineage>
        <taxon>Bacteria</taxon>
        <taxon>Pseudomonadati</taxon>
        <taxon>Pseudomonadota</taxon>
        <taxon>Alphaproteobacteria</taxon>
        <taxon>Rhodobacterales</taxon>
        <taxon>Paracoccaceae</taxon>
        <taxon>Albidovulum</taxon>
    </lineage>
</organism>
<evidence type="ECO:0000256" key="2">
    <source>
        <dbReference type="SAM" id="SignalP"/>
    </source>
</evidence>
<sequence>MLTRAPLAAAAFLAAWPVSARDVALVIGNENYRRAPDISSAEDAADAGAALEASGFDVRDGRDLDAAGLRRALAEFHARSEDADRLVILVAGHFVHAGAQSWLLGTDADRPALGSVDAAGLPVGTLMAIAAERPGAAMVLLGTEPLPIVLGRGLAGGLGDDPAPQGVMVVSGDAGTLAEFVTDVLARPGQTQADLAEQAEGLEVAGYLGDAAPFLPLTEEAGTDDGAAEQAAWDVVRRLDTIPAYEGFLRQFPSGLHADDARAAIAAIKAQPLVQAQKAEEALGLNRDQRREIQRNLSLLDFDPRGIDGLFGPGSRRAITAWQKANRLDQTGFLNADQITQLQAQADRRAAELEAEARARQAELERQDRLYWEQTGAAGDEAGLRAYLKRYPDGLFADLANERLAVFEEERRQAAQGAERLAWDQAVAADSAEGYRDYLRAYPNGVFAEDARAALEAAEATDAAAADRAQAEAAENALGLNPFFRQAIEKRLADLGLSPGRVDGSFDDDTRRAIRRYQEARGMDVTGYLTQAAVVRLLAEGL</sequence>
<evidence type="ECO:0000313" key="6">
    <source>
        <dbReference type="Proteomes" id="UP001652542"/>
    </source>
</evidence>
<name>A0ABT2Z904_9RHOB</name>
<evidence type="ECO:0000259" key="4">
    <source>
        <dbReference type="Pfam" id="PF01471"/>
    </source>
</evidence>
<keyword evidence="2" id="KW-0732">Signal</keyword>
<feature type="signal peptide" evidence="2">
    <location>
        <begin position="1"/>
        <end position="20"/>
    </location>
</feature>
<feature type="domain" description="Peptidoglycan binding-like" evidence="4">
    <location>
        <begin position="287"/>
        <end position="342"/>
    </location>
</feature>
<protein>
    <submittedName>
        <fullName evidence="5">Peptidoglycan-binding protein</fullName>
    </submittedName>
</protein>
<evidence type="ECO:0000256" key="1">
    <source>
        <dbReference type="SAM" id="Coils"/>
    </source>
</evidence>
<gene>
    <name evidence="5" type="ORF">OEW28_03115</name>
</gene>
<feature type="domain" description="Peptidase C14 caspase" evidence="3">
    <location>
        <begin position="22"/>
        <end position="93"/>
    </location>
</feature>